<dbReference type="PANTHER" id="PTHR39209:SF2">
    <property type="entry name" value="CYTOPLASMIC PROTEIN"/>
    <property type="match status" value="1"/>
</dbReference>
<reference evidence="2" key="1">
    <citation type="journal article" date="2020" name="mSystems">
        <title>Genome- and Community-Level Interaction Insights into Carbon Utilization and Element Cycling Functions of Hydrothermarchaeota in Hydrothermal Sediment.</title>
        <authorList>
            <person name="Zhou Z."/>
            <person name="Liu Y."/>
            <person name="Xu W."/>
            <person name="Pan J."/>
            <person name="Luo Z.H."/>
            <person name="Li M."/>
        </authorList>
    </citation>
    <scope>NUCLEOTIDE SEQUENCE [LARGE SCALE GENOMIC DNA]</scope>
    <source>
        <strain evidence="2">SpSt-210</strain>
    </source>
</reference>
<dbReference type="Gene3D" id="3.50.40.10">
    <property type="entry name" value="Phenylalanyl-trna Synthetase, Chain B, domain 3"/>
    <property type="match status" value="1"/>
</dbReference>
<feature type="domain" description="B3/B4 tRNA-binding" evidence="1">
    <location>
        <begin position="81"/>
        <end position="235"/>
    </location>
</feature>
<organism evidence="2">
    <name type="scientific">Thermorudis peleae</name>
    <dbReference type="NCBI Taxonomy" id="1382356"/>
    <lineage>
        <taxon>Bacteria</taxon>
        <taxon>Pseudomonadati</taxon>
        <taxon>Thermomicrobiota</taxon>
        <taxon>Thermomicrobia</taxon>
        <taxon>Thermomicrobia incertae sedis</taxon>
        <taxon>Thermorudis</taxon>
    </lineage>
</organism>
<dbReference type="InterPro" id="IPR020825">
    <property type="entry name" value="Phe-tRNA_synthase-like_B3/B4"/>
</dbReference>
<accession>A0A831THG3</accession>
<dbReference type="AlphaFoldDB" id="A0A831THG3"/>
<dbReference type="SMART" id="SM00873">
    <property type="entry name" value="B3_4"/>
    <property type="match status" value="1"/>
</dbReference>
<dbReference type="SUPFAM" id="SSF56037">
    <property type="entry name" value="PheT/TilS domain"/>
    <property type="match status" value="1"/>
</dbReference>
<dbReference type="PANTHER" id="PTHR39209">
    <property type="match status" value="1"/>
</dbReference>
<dbReference type="EMBL" id="DSIY01000270">
    <property type="protein sequence ID" value="HEG92075.1"/>
    <property type="molecule type" value="Genomic_DNA"/>
</dbReference>
<dbReference type="InterPro" id="IPR005146">
    <property type="entry name" value="B3/B4_tRNA-bd"/>
</dbReference>
<dbReference type="GO" id="GO:0003723">
    <property type="term" value="F:RNA binding"/>
    <property type="evidence" value="ECO:0007669"/>
    <property type="project" value="InterPro"/>
</dbReference>
<sequence>MLRSSERRNHLAQRGDGPVAFLEIASEVFERVWEARFAAVVALGVDNRRSAPLAAERLALAIDAVAASFGERDPKLHPAIAAWRETFRDLGWSPSTYQSSVEALVRRTLKGKPPPSINPAVDLANSVSLRYLVPIGTHDLGTAPLGITVRLARPGDRFLPMGDGPAEVPEPGEIVYAHVSDVRTRRWVWRQSRTGLVTPDTTDLLFPIDGFAHVTESALHLAAAELATLVEDLLGGEVRVWWLDPASPRAPA</sequence>
<protein>
    <recommendedName>
        <fullName evidence="1">B3/B4 tRNA-binding domain-containing protein</fullName>
    </recommendedName>
</protein>
<evidence type="ECO:0000313" key="2">
    <source>
        <dbReference type="EMBL" id="HEG92075.1"/>
    </source>
</evidence>
<dbReference type="GO" id="GO:0004826">
    <property type="term" value="F:phenylalanine-tRNA ligase activity"/>
    <property type="evidence" value="ECO:0007669"/>
    <property type="project" value="InterPro"/>
</dbReference>
<evidence type="ECO:0000259" key="1">
    <source>
        <dbReference type="SMART" id="SM00873"/>
    </source>
</evidence>
<proteinExistence type="predicted"/>
<name>A0A831THG3_9BACT</name>
<comment type="caution">
    <text evidence="2">The sequence shown here is derived from an EMBL/GenBank/DDBJ whole genome shotgun (WGS) entry which is preliminary data.</text>
</comment>
<dbReference type="Pfam" id="PF03483">
    <property type="entry name" value="B3_4"/>
    <property type="match status" value="1"/>
</dbReference>
<gene>
    <name evidence="2" type="ORF">ENP34_11665</name>
</gene>